<dbReference type="GO" id="GO:0005840">
    <property type="term" value="C:ribosome"/>
    <property type="evidence" value="ECO:0007669"/>
    <property type="project" value="InterPro"/>
</dbReference>
<dbReference type="InterPro" id="IPR036853">
    <property type="entry name" value="Ribosomal_uL14_sf"/>
</dbReference>
<keyword evidence="2" id="KW-1185">Reference proteome</keyword>
<evidence type="ECO:0000313" key="2">
    <source>
        <dbReference type="Proteomes" id="UP000002280"/>
    </source>
</evidence>
<reference evidence="1" key="3">
    <citation type="submission" date="2025-09" db="UniProtKB">
        <authorList>
            <consortium name="Ensembl"/>
        </authorList>
    </citation>
    <scope>IDENTIFICATION</scope>
</reference>
<dbReference type="GO" id="GO:0006412">
    <property type="term" value="P:translation"/>
    <property type="evidence" value="ECO:0007669"/>
    <property type="project" value="InterPro"/>
</dbReference>
<dbReference type="SUPFAM" id="SSF50193">
    <property type="entry name" value="Ribosomal protein L14"/>
    <property type="match status" value="1"/>
</dbReference>
<dbReference type="InParanoid" id="A0A5F8H7F8"/>
<proteinExistence type="predicted"/>
<reference evidence="1 2" key="1">
    <citation type="journal article" date="2007" name="Nature">
        <title>Genome of the marsupial Monodelphis domestica reveals innovation in non-coding sequences.</title>
        <authorList>
            <person name="Mikkelsen T.S."/>
            <person name="Wakefield M.J."/>
            <person name="Aken B."/>
            <person name="Amemiya C.T."/>
            <person name="Chang J.L."/>
            <person name="Duke S."/>
            <person name="Garber M."/>
            <person name="Gentles A.J."/>
            <person name="Goodstadt L."/>
            <person name="Heger A."/>
            <person name="Jurka J."/>
            <person name="Kamal M."/>
            <person name="Mauceli E."/>
            <person name="Searle S.M."/>
            <person name="Sharpe T."/>
            <person name="Baker M.L."/>
            <person name="Batzer M.A."/>
            <person name="Benos P.V."/>
            <person name="Belov K."/>
            <person name="Clamp M."/>
            <person name="Cook A."/>
            <person name="Cuff J."/>
            <person name="Das R."/>
            <person name="Davidow L."/>
            <person name="Deakin J.E."/>
            <person name="Fazzari M.J."/>
            <person name="Glass J.L."/>
            <person name="Grabherr M."/>
            <person name="Greally J.M."/>
            <person name="Gu W."/>
            <person name="Hore T.A."/>
            <person name="Huttley G.A."/>
            <person name="Kleber M."/>
            <person name="Jirtle R.L."/>
            <person name="Koina E."/>
            <person name="Lee J.T."/>
            <person name="Mahony S."/>
            <person name="Marra M.A."/>
            <person name="Miller R.D."/>
            <person name="Nicholls R.D."/>
            <person name="Oda M."/>
            <person name="Papenfuss A.T."/>
            <person name="Parra Z.E."/>
            <person name="Pollock D.D."/>
            <person name="Ray D.A."/>
            <person name="Schein J.E."/>
            <person name="Speed T.P."/>
            <person name="Thompson K."/>
            <person name="VandeBerg J.L."/>
            <person name="Wade C.M."/>
            <person name="Walker J.A."/>
            <person name="Waters P.D."/>
            <person name="Webber C."/>
            <person name="Weidman J.R."/>
            <person name="Xie X."/>
            <person name="Zody M.C."/>
            <person name="Baldwin J."/>
            <person name="Abdouelleil A."/>
            <person name="Abdulkadir J."/>
            <person name="Abebe A."/>
            <person name="Abera B."/>
            <person name="Abreu J."/>
            <person name="Acer S.C."/>
            <person name="Aftuck L."/>
            <person name="Alexander A."/>
            <person name="An P."/>
            <person name="Anderson E."/>
            <person name="Anderson S."/>
            <person name="Arachi H."/>
            <person name="Azer M."/>
            <person name="Bachantsang P."/>
            <person name="Barry A."/>
            <person name="Bayul T."/>
            <person name="Berlin A."/>
            <person name="Bessette D."/>
            <person name="Bloom T."/>
            <person name="Bloom T."/>
            <person name="Boguslavskiy L."/>
            <person name="Bonnet C."/>
            <person name="Boukhgalter B."/>
            <person name="Bourzgui I."/>
            <person name="Brown A."/>
            <person name="Cahill P."/>
            <person name="Channer S."/>
            <person name="Cheshatsang Y."/>
            <person name="Chuda L."/>
            <person name="Citroen M."/>
            <person name="Collymore A."/>
            <person name="Cooke P."/>
            <person name="Costello M."/>
            <person name="D'Aco K."/>
            <person name="Daza R."/>
            <person name="De Haan G."/>
            <person name="DeGray S."/>
            <person name="DeMaso C."/>
            <person name="Dhargay N."/>
            <person name="Dooley K."/>
            <person name="Dooley E."/>
            <person name="Doricent M."/>
            <person name="Dorje P."/>
            <person name="Dorjee K."/>
            <person name="Dupes A."/>
            <person name="Elong R."/>
            <person name="Falk J."/>
            <person name="Farina A."/>
            <person name="Faro S."/>
            <person name="Ferguson D."/>
            <person name="Fisher S."/>
            <person name="Foley C.D."/>
            <person name="Franke A."/>
            <person name="Friedrich D."/>
            <person name="Gadbois L."/>
            <person name="Gearin G."/>
            <person name="Gearin C.R."/>
            <person name="Giannoukos G."/>
            <person name="Goode T."/>
            <person name="Graham J."/>
            <person name="Grandbois E."/>
            <person name="Grewal S."/>
            <person name="Gyaltsen K."/>
            <person name="Hafez N."/>
            <person name="Hagos B."/>
            <person name="Hall J."/>
            <person name="Henson C."/>
            <person name="Hollinger A."/>
            <person name="Honan T."/>
            <person name="Huard M.D."/>
            <person name="Hughes L."/>
            <person name="Hurhula B."/>
            <person name="Husby M.E."/>
            <person name="Kamat A."/>
            <person name="Kanga B."/>
            <person name="Kashin S."/>
            <person name="Khazanovich D."/>
            <person name="Kisner P."/>
            <person name="Lance K."/>
            <person name="Lara M."/>
            <person name="Lee W."/>
            <person name="Lennon N."/>
            <person name="Letendre F."/>
            <person name="LeVine R."/>
            <person name="Lipovsky A."/>
            <person name="Liu X."/>
            <person name="Liu J."/>
            <person name="Liu S."/>
            <person name="Lokyitsang T."/>
            <person name="Lokyitsang Y."/>
            <person name="Lubonja R."/>
            <person name="Lui A."/>
            <person name="MacDonald P."/>
            <person name="Magnisalis V."/>
            <person name="Maru K."/>
            <person name="Matthews C."/>
            <person name="McCusker W."/>
            <person name="McDonough S."/>
            <person name="Mehta T."/>
            <person name="Meldrim J."/>
            <person name="Meneus L."/>
            <person name="Mihai O."/>
            <person name="Mihalev A."/>
            <person name="Mihova T."/>
            <person name="Mittelman R."/>
            <person name="Mlenga V."/>
            <person name="Montmayeur A."/>
            <person name="Mulrain L."/>
            <person name="Navidi A."/>
            <person name="Naylor J."/>
            <person name="Negash T."/>
            <person name="Nguyen T."/>
            <person name="Nguyen N."/>
            <person name="Nicol R."/>
            <person name="Norbu C."/>
            <person name="Norbu N."/>
            <person name="Novod N."/>
            <person name="O'Neill B."/>
            <person name="Osman S."/>
            <person name="Markiewicz E."/>
            <person name="Oyono O.L."/>
            <person name="Patti C."/>
            <person name="Phunkhang P."/>
            <person name="Pierre F."/>
            <person name="Priest M."/>
            <person name="Raghuraman S."/>
            <person name="Rege F."/>
            <person name="Reyes R."/>
            <person name="Rise C."/>
            <person name="Rogov P."/>
            <person name="Ross K."/>
            <person name="Ryan E."/>
            <person name="Settipalli S."/>
            <person name="Shea T."/>
            <person name="Sherpa N."/>
            <person name="Shi L."/>
            <person name="Shih D."/>
            <person name="Sparrow T."/>
            <person name="Spaulding J."/>
            <person name="Stalker J."/>
            <person name="Stange-Thomann N."/>
            <person name="Stavropoulos S."/>
            <person name="Stone C."/>
            <person name="Strader C."/>
            <person name="Tesfaye S."/>
            <person name="Thomson T."/>
            <person name="Thoulutsang Y."/>
            <person name="Thoulutsang D."/>
            <person name="Topham K."/>
            <person name="Topping I."/>
            <person name="Tsamla T."/>
            <person name="Vassiliev H."/>
            <person name="Vo A."/>
            <person name="Wangchuk T."/>
            <person name="Wangdi T."/>
            <person name="Weiand M."/>
            <person name="Wilkinson J."/>
            <person name="Wilson A."/>
            <person name="Yadav S."/>
            <person name="Young G."/>
            <person name="Yu Q."/>
            <person name="Zembek L."/>
            <person name="Zhong D."/>
            <person name="Zimmer A."/>
            <person name="Zwirko Z."/>
            <person name="Jaffe D.B."/>
            <person name="Alvarez P."/>
            <person name="Brockman W."/>
            <person name="Butler J."/>
            <person name="Chin C."/>
            <person name="Gnerre S."/>
            <person name="MacCallum I."/>
            <person name="Graves J.A."/>
            <person name="Ponting C.P."/>
            <person name="Breen M."/>
            <person name="Samollow P.B."/>
            <person name="Lander E.S."/>
            <person name="Lindblad-Toh K."/>
        </authorList>
    </citation>
    <scope>NUCLEOTIDE SEQUENCE [LARGE SCALE GENOMIC DNA]</scope>
</reference>
<dbReference type="Ensembl" id="ENSMODT00000053344.1">
    <property type="protein sequence ID" value="ENSMODP00000055883.1"/>
    <property type="gene ID" value="ENSMODG00000042658.1"/>
</dbReference>
<evidence type="ECO:0000313" key="1">
    <source>
        <dbReference type="Ensembl" id="ENSMODP00000055883.1"/>
    </source>
</evidence>
<reference evidence="1" key="2">
    <citation type="submission" date="2025-08" db="UniProtKB">
        <authorList>
            <consortium name="Ensembl"/>
        </authorList>
    </citation>
    <scope>IDENTIFICATION</scope>
</reference>
<sequence>MLKREPGGSSGTKFSISLGPWKALSNCAKKGTKTSTSSQLMRLGKWNGLPEAEIVDMMVAMVRDGNPEIRKKVYSAVVFWRWKLRLRKDTALNYWPQTLSAIWTYNPNTAVTFQGRRKREKSASIY</sequence>
<dbReference type="STRING" id="13616.ENSMODP00000055883"/>
<accession>A0A5F8H7F8</accession>
<dbReference type="Bgee" id="ENSMODG00000042658">
    <property type="expression patterns" value="Expressed in kidney and 4 other cell types or tissues"/>
</dbReference>
<name>A0A5F8H7F8_MONDO</name>
<protein>
    <submittedName>
        <fullName evidence="1">Uncharacterized protein</fullName>
    </submittedName>
</protein>
<dbReference type="AlphaFoldDB" id="A0A5F8H7F8"/>
<dbReference type="Proteomes" id="UP000002280">
    <property type="component" value="Chromosome 5"/>
</dbReference>
<dbReference type="GO" id="GO:0003735">
    <property type="term" value="F:structural constituent of ribosome"/>
    <property type="evidence" value="ECO:0007669"/>
    <property type="project" value="InterPro"/>
</dbReference>
<organism evidence="1 2">
    <name type="scientific">Monodelphis domestica</name>
    <name type="common">Gray short-tailed opossum</name>
    <dbReference type="NCBI Taxonomy" id="13616"/>
    <lineage>
        <taxon>Eukaryota</taxon>
        <taxon>Metazoa</taxon>
        <taxon>Chordata</taxon>
        <taxon>Craniata</taxon>
        <taxon>Vertebrata</taxon>
        <taxon>Euteleostomi</taxon>
        <taxon>Mammalia</taxon>
        <taxon>Metatheria</taxon>
        <taxon>Didelphimorphia</taxon>
        <taxon>Didelphidae</taxon>
        <taxon>Monodelphis</taxon>
    </lineage>
</organism>